<evidence type="ECO:0000313" key="3">
    <source>
        <dbReference type="Proteomes" id="UP001379533"/>
    </source>
</evidence>
<dbReference type="SUPFAM" id="SSF48613">
    <property type="entry name" value="Heme oxygenase-like"/>
    <property type="match status" value="1"/>
</dbReference>
<organism evidence="2 3">
    <name type="scientific">Pendulispora brunnea</name>
    <dbReference type="NCBI Taxonomy" id="2905690"/>
    <lineage>
        <taxon>Bacteria</taxon>
        <taxon>Pseudomonadati</taxon>
        <taxon>Myxococcota</taxon>
        <taxon>Myxococcia</taxon>
        <taxon>Myxococcales</taxon>
        <taxon>Sorangiineae</taxon>
        <taxon>Pendulisporaceae</taxon>
        <taxon>Pendulispora</taxon>
    </lineage>
</organism>
<dbReference type="Gene3D" id="1.20.910.10">
    <property type="entry name" value="Heme oxygenase-like"/>
    <property type="match status" value="1"/>
</dbReference>
<dbReference type="InterPro" id="IPR016084">
    <property type="entry name" value="Haem_Oase-like_multi-hlx"/>
</dbReference>
<dbReference type="InterPro" id="IPR039068">
    <property type="entry name" value="PqqC-like"/>
</dbReference>
<dbReference type="EMBL" id="CP089982">
    <property type="protein sequence ID" value="WXA91646.1"/>
    <property type="molecule type" value="Genomic_DNA"/>
</dbReference>
<dbReference type="SMART" id="SM01236">
    <property type="entry name" value="Haem_oxygenase_2"/>
    <property type="match status" value="1"/>
</dbReference>
<protein>
    <submittedName>
        <fullName evidence="2">Iron-containing redox enzyme family protein</fullName>
    </submittedName>
</protein>
<evidence type="ECO:0000313" key="2">
    <source>
        <dbReference type="EMBL" id="WXA91646.1"/>
    </source>
</evidence>
<keyword evidence="3" id="KW-1185">Reference proteome</keyword>
<accession>A0ABZ2JYV1</accession>
<keyword evidence="1" id="KW-0560">Oxidoreductase</keyword>
<name>A0ABZ2JYV1_9BACT</name>
<sequence>MNDRLPLEECQAFYSGIRDGLAVFNRVLLGRLLEESPTERARSELLPVIAVEFGPPASAAHPAIFKRFLRSLGVPESETHESADLLEPTNACAAEVEALCNMSWCELLARLLVGETQGPVVFPVILDALRRNYGLSSFDVQYFSIHATHDKKDTEILFDLLARTVKSQADEDAVLRVVDEAFDGGRYLVTGCRLEPSPRYRFADYSSSMTSGSMRKKAVDVSEPTEFPAESPKGASEAREVGISLERVVDDANAAPIREIVHRAWAALRPRSYDEPLPSHPRPTDIGAVRHLLQGARRSAQEWEFVVAPRLLQMCPDLDARVLLWQVAHASYGTRRSEVPAMKLLTDLLSALSHENETSVAEEPSRKAALRQSSFLELVSRGLVAENLIALECLPVVKGALLSAPSRLRESDLTYFDRARRDAGLGLEVGIDFLARYAAADAVDGLVERALHHALDASPFAPFAPFAERARSPHSRRHPDVTATIA</sequence>
<dbReference type="Pfam" id="PF14518">
    <property type="entry name" value="Haem_oxygenas_2"/>
    <property type="match status" value="1"/>
</dbReference>
<reference evidence="2 3" key="1">
    <citation type="submission" date="2021-12" db="EMBL/GenBank/DDBJ databases">
        <title>Discovery of the Pendulisporaceae a myxobacterial family with distinct sporulation behavior and unique specialized metabolism.</title>
        <authorList>
            <person name="Garcia R."/>
            <person name="Popoff A."/>
            <person name="Bader C.D."/>
            <person name="Loehr J."/>
            <person name="Walesch S."/>
            <person name="Walt C."/>
            <person name="Boldt J."/>
            <person name="Bunk B."/>
            <person name="Haeckl F.J.F.P.J."/>
            <person name="Gunesch A.P."/>
            <person name="Birkelbach J."/>
            <person name="Nuebel U."/>
            <person name="Pietschmann T."/>
            <person name="Bach T."/>
            <person name="Mueller R."/>
        </authorList>
    </citation>
    <scope>NUCLEOTIDE SEQUENCE [LARGE SCALE GENOMIC DNA]</scope>
    <source>
        <strain evidence="2 3">MSr12523</strain>
    </source>
</reference>
<gene>
    <name evidence="2" type="ORF">LZC95_34960</name>
</gene>
<dbReference type="RefSeq" id="WP_394842266.1">
    <property type="nucleotide sequence ID" value="NZ_CP089982.1"/>
</dbReference>
<dbReference type="Proteomes" id="UP001379533">
    <property type="component" value="Chromosome"/>
</dbReference>
<proteinExistence type="predicted"/>
<dbReference type="PANTHER" id="PTHR40279">
    <property type="entry name" value="PQQC-LIKE PROTEIN"/>
    <property type="match status" value="1"/>
</dbReference>
<dbReference type="PANTHER" id="PTHR40279:SF3">
    <property type="entry name" value="4-AMINOBENZOATE SYNTHASE"/>
    <property type="match status" value="1"/>
</dbReference>
<evidence type="ECO:0000256" key="1">
    <source>
        <dbReference type="ARBA" id="ARBA00023002"/>
    </source>
</evidence>